<dbReference type="Proteomes" id="UP001205185">
    <property type="component" value="Unassembled WGS sequence"/>
</dbReference>
<sequence length="181" mass="18991">MRLDLRKLAALLVSSLLLWTSAAAAAVVPPVPLFAVPDPPRRWTSAYASPLLPARPVARPFLAPAHPYGPGHRGVDLPGAVGEPVHAAADGVVAFAGVVVDRGVVSVRHAGDLRTTYEPVTPVVTVGAAVHRGDQIGLLTAGHPGCAEAPACLHWGLRRGKEYLDPLIALHRPRVRLLPSV</sequence>
<evidence type="ECO:0000259" key="3">
    <source>
        <dbReference type="Pfam" id="PF01551"/>
    </source>
</evidence>
<accession>A0ABT1IM91</accession>
<dbReference type="InterPro" id="IPR050570">
    <property type="entry name" value="Cell_wall_metabolism_enzyme"/>
</dbReference>
<dbReference type="EMBL" id="JAMTCO010000018">
    <property type="protein sequence ID" value="MCP2273795.1"/>
    <property type="molecule type" value="Genomic_DNA"/>
</dbReference>
<comment type="caution">
    <text evidence="4">The sequence shown here is derived from an EMBL/GenBank/DDBJ whole genome shotgun (WGS) entry which is preliminary data.</text>
</comment>
<evidence type="ECO:0000313" key="5">
    <source>
        <dbReference type="Proteomes" id="UP001205185"/>
    </source>
</evidence>
<evidence type="ECO:0000313" key="4">
    <source>
        <dbReference type="EMBL" id="MCP2273795.1"/>
    </source>
</evidence>
<keyword evidence="1 2" id="KW-0732">Signal</keyword>
<gene>
    <name evidence="4" type="ORF">LV75_006326</name>
</gene>
<evidence type="ECO:0000256" key="2">
    <source>
        <dbReference type="SAM" id="SignalP"/>
    </source>
</evidence>
<dbReference type="Gene3D" id="2.70.70.10">
    <property type="entry name" value="Glucose Permease (Domain IIA)"/>
    <property type="match status" value="1"/>
</dbReference>
<keyword evidence="5" id="KW-1185">Reference proteome</keyword>
<dbReference type="InterPro" id="IPR016047">
    <property type="entry name" value="M23ase_b-sheet_dom"/>
</dbReference>
<protein>
    <submittedName>
        <fullName evidence="4">Peptidase family M23</fullName>
    </submittedName>
</protein>
<proteinExistence type="predicted"/>
<feature type="chain" id="PRO_5046585014" evidence="2">
    <location>
        <begin position="26"/>
        <end position="181"/>
    </location>
</feature>
<dbReference type="PANTHER" id="PTHR21666:SF289">
    <property type="entry name" value="L-ALA--D-GLU ENDOPEPTIDASE"/>
    <property type="match status" value="1"/>
</dbReference>
<dbReference type="SUPFAM" id="SSF51261">
    <property type="entry name" value="Duplicated hybrid motif"/>
    <property type="match status" value="1"/>
</dbReference>
<feature type="signal peptide" evidence="2">
    <location>
        <begin position="1"/>
        <end position="25"/>
    </location>
</feature>
<dbReference type="PANTHER" id="PTHR21666">
    <property type="entry name" value="PEPTIDASE-RELATED"/>
    <property type="match status" value="1"/>
</dbReference>
<evidence type="ECO:0000256" key="1">
    <source>
        <dbReference type="ARBA" id="ARBA00022729"/>
    </source>
</evidence>
<dbReference type="Pfam" id="PF01551">
    <property type="entry name" value="Peptidase_M23"/>
    <property type="match status" value="1"/>
</dbReference>
<reference evidence="4 5" key="1">
    <citation type="submission" date="2022-06" db="EMBL/GenBank/DDBJ databases">
        <title>Genomic Encyclopedia of Archaeal and Bacterial Type Strains, Phase II (KMG-II): from individual species to whole genera.</title>
        <authorList>
            <person name="Goeker M."/>
        </authorList>
    </citation>
    <scope>NUCLEOTIDE SEQUENCE [LARGE SCALE GENOMIC DNA]</scope>
    <source>
        <strain evidence="4 5">DSM 44255</strain>
    </source>
</reference>
<organism evidence="4 5">
    <name type="scientific">Actinokineospora diospyrosa</name>
    <dbReference type="NCBI Taxonomy" id="103728"/>
    <lineage>
        <taxon>Bacteria</taxon>
        <taxon>Bacillati</taxon>
        <taxon>Actinomycetota</taxon>
        <taxon>Actinomycetes</taxon>
        <taxon>Pseudonocardiales</taxon>
        <taxon>Pseudonocardiaceae</taxon>
        <taxon>Actinokineospora</taxon>
    </lineage>
</organism>
<feature type="domain" description="M23ase beta-sheet core" evidence="3">
    <location>
        <begin position="71"/>
        <end position="166"/>
    </location>
</feature>
<name>A0ABT1IM91_9PSEU</name>
<dbReference type="RefSeq" id="WP_253890981.1">
    <property type="nucleotide sequence ID" value="NZ_BAAAVB010000017.1"/>
</dbReference>
<dbReference type="InterPro" id="IPR011055">
    <property type="entry name" value="Dup_hybrid_motif"/>
</dbReference>